<dbReference type="AlphaFoldDB" id="A0A8S0V2X8"/>
<protein>
    <submittedName>
        <fullName evidence="3">Uncharacterized protein</fullName>
    </submittedName>
</protein>
<reference evidence="3 4" key="1">
    <citation type="submission" date="2019-12" db="EMBL/GenBank/DDBJ databases">
        <authorList>
            <person name="Alioto T."/>
            <person name="Alioto T."/>
            <person name="Gomez Garrido J."/>
        </authorList>
    </citation>
    <scope>NUCLEOTIDE SEQUENCE [LARGE SCALE GENOMIC DNA]</scope>
</reference>
<dbReference type="Gramene" id="OE9A084389T3">
    <property type="protein sequence ID" value="OE9A084389C3"/>
    <property type="gene ID" value="OE9A084389"/>
</dbReference>
<dbReference type="Gene3D" id="3.40.50.720">
    <property type="entry name" value="NAD(P)-binding Rossmann-like Domain"/>
    <property type="match status" value="1"/>
</dbReference>
<dbReference type="InterPro" id="IPR045000">
    <property type="entry name" value="TR"/>
</dbReference>
<evidence type="ECO:0000256" key="1">
    <source>
        <dbReference type="ARBA" id="ARBA00022857"/>
    </source>
</evidence>
<proteinExistence type="predicted"/>
<dbReference type="OrthoDB" id="417891at2759"/>
<keyword evidence="4" id="KW-1185">Reference proteome</keyword>
<evidence type="ECO:0000313" key="4">
    <source>
        <dbReference type="Proteomes" id="UP000594638"/>
    </source>
</evidence>
<keyword evidence="1" id="KW-0521">NADP</keyword>
<dbReference type="GO" id="GO:0016491">
    <property type="term" value="F:oxidoreductase activity"/>
    <property type="evidence" value="ECO:0007669"/>
    <property type="project" value="UniProtKB-KW"/>
</dbReference>
<comment type="caution">
    <text evidence="3">The sequence shown here is derived from an EMBL/GenBank/DDBJ whole genome shotgun (WGS) entry which is preliminary data.</text>
</comment>
<dbReference type="InterPro" id="IPR002347">
    <property type="entry name" value="SDR_fam"/>
</dbReference>
<organism evidence="3 4">
    <name type="scientific">Olea europaea subsp. europaea</name>
    <dbReference type="NCBI Taxonomy" id="158383"/>
    <lineage>
        <taxon>Eukaryota</taxon>
        <taxon>Viridiplantae</taxon>
        <taxon>Streptophyta</taxon>
        <taxon>Embryophyta</taxon>
        <taxon>Tracheophyta</taxon>
        <taxon>Spermatophyta</taxon>
        <taxon>Magnoliopsida</taxon>
        <taxon>eudicotyledons</taxon>
        <taxon>Gunneridae</taxon>
        <taxon>Pentapetalae</taxon>
        <taxon>asterids</taxon>
        <taxon>lamiids</taxon>
        <taxon>Lamiales</taxon>
        <taxon>Oleaceae</taxon>
        <taxon>Oleeae</taxon>
        <taxon>Olea</taxon>
    </lineage>
</organism>
<dbReference type="EMBL" id="CACTIH010009132">
    <property type="protein sequence ID" value="CAA3025396.1"/>
    <property type="molecule type" value="Genomic_DNA"/>
</dbReference>
<dbReference type="InterPro" id="IPR036291">
    <property type="entry name" value="NAD(P)-bd_dom_sf"/>
</dbReference>
<dbReference type="Proteomes" id="UP000594638">
    <property type="component" value="Unassembled WGS sequence"/>
</dbReference>
<dbReference type="PRINTS" id="PR00081">
    <property type="entry name" value="GDHRDH"/>
</dbReference>
<accession>A0A8S0V2X8</accession>
<gene>
    <name evidence="3" type="ORF">OLEA9_A084389</name>
</gene>
<sequence length="270" mass="29285">MYQTLTTNPPAFLHSKHNPTLSTGPSISNCISLRFKASASATTASSRTSRWSLHDMTALVTGGTRGIGLSIVEELTGLGAIVHTCARNEDELRKCLRDWKDEGLRVTGSVCDVSSLADRGKLIEDVSSVFSGKLNILINNVGTNIRKPMVDFTAEEVSILMSTNFESSFHMCQLSYPLLRASGAGSIVFTSSVSGFVSLKSMSVHAATKGAQQRRIFGRGIRQNSNATAWGSNGGLIFGGIPLSTGIFIHYWSDNLRRWGDVCKWVLSKY</sequence>
<dbReference type="PANTHER" id="PTHR42898:SF2">
    <property type="entry name" value="ENOYL-(ACYL CARRIER) REDUCTASE"/>
    <property type="match status" value="1"/>
</dbReference>
<name>A0A8S0V2X8_OLEEU</name>
<dbReference type="Pfam" id="PF00106">
    <property type="entry name" value="adh_short"/>
    <property type="match status" value="1"/>
</dbReference>
<dbReference type="SUPFAM" id="SSF51735">
    <property type="entry name" value="NAD(P)-binding Rossmann-fold domains"/>
    <property type="match status" value="1"/>
</dbReference>
<evidence type="ECO:0000256" key="2">
    <source>
        <dbReference type="ARBA" id="ARBA00023002"/>
    </source>
</evidence>
<evidence type="ECO:0000313" key="3">
    <source>
        <dbReference type="EMBL" id="CAA3025396.1"/>
    </source>
</evidence>
<keyword evidence="2" id="KW-0560">Oxidoreductase</keyword>
<dbReference type="PANTHER" id="PTHR42898">
    <property type="entry name" value="TROPINONE REDUCTASE"/>
    <property type="match status" value="1"/>
</dbReference>